<proteinExistence type="predicted"/>
<feature type="chain" id="PRO_5019435848" description="DUF3887 domain-containing protein" evidence="1">
    <location>
        <begin position="20"/>
        <end position="142"/>
    </location>
</feature>
<feature type="signal peptide" evidence="1">
    <location>
        <begin position="1"/>
        <end position="19"/>
    </location>
</feature>
<gene>
    <name evidence="2" type="ORF">CWE13_02910</name>
</gene>
<evidence type="ECO:0008006" key="4">
    <source>
        <dbReference type="Google" id="ProtNLM"/>
    </source>
</evidence>
<name>A0A432WY05_9GAMM</name>
<dbReference type="AlphaFoldDB" id="A0A432WY05"/>
<evidence type="ECO:0000313" key="2">
    <source>
        <dbReference type="EMBL" id="RUO38611.1"/>
    </source>
</evidence>
<reference evidence="3" key="1">
    <citation type="journal article" date="2018" name="Front. Microbiol.">
        <title>Genome-Based Analysis Reveals the Taxonomy and Diversity of the Family Idiomarinaceae.</title>
        <authorList>
            <person name="Liu Y."/>
            <person name="Lai Q."/>
            <person name="Shao Z."/>
        </authorList>
    </citation>
    <scope>NUCLEOTIDE SEQUENCE [LARGE SCALE GENOMIC DNA]</scope>
    <source>
        <strain evidence="3">AIS</strain>
    </source>
</reference>
<dbReference type="OrthoDB" id="6399435at2"/>
<accession>A0A432WY05</accession>
<evidence type="ECO:0000256" key="1">
    <source>
        <dbReference type="SAM" id="SignalP"/>
    </source>
</evidence>
<keyword evidence="1" id="KW-0732">Signal</keyword>
<evidence type="ECO:0000313" key="3">
    <source>
        <dbReference type="Proteomes" id="UP000286934"/>
    </source>
</evidence>
<organism evidence="2 3">
    <name type="scientific">Aliidiomarina shirensis</name>
    <dbReference type="NCBI Taxonomy" id="1048642"/>
    <lineage>
        <taxon>Bacteria</taxon>
        <taxon>Pseudomonadati</taxon>
        <taxon>Pseudomonadota</taxon>
        <taxon>Gammaproteobacteria</taxon>
        <taxon>Alteromonadales</taxon>
        <taxon>Idiomarinaceae</taxon>
        <taxon>Aliidiomarina</taxon>
    </lineage>
</organism>
<sequence>MKRILLIAALSALSLNSYAADVCDSASQEFAAAVEVYQEEGGTAFMKRVLKNGPLENDTRSLDQAQVLGQIEQFFGALEGASILSTKALGAKSCYIIGILEYENGPAFAVANYYSGSKGVGATSMFFKTEPEQILPSEFLVQ</sequence>
<protein>
    <recommendedName>
        <fullName evidence="4">DUF3887 domain-containing protein</fullName>
    </recommendedName>
</protein>
<dbReference type="RefSeq" id="WP_126805828.1">
    <property type="nucleotide sequence ID" value="NZ_PIPP01000001.1"/>
</dbReference>
<dbReference type="Proteomes" id="UP000286934">
    <property type="component" value="Unassembled WGS sequence"/>
</dbReference>
<comment type="caution">
    <text evidence="2">The sequence shown here is derived from an EMBL/GenBank/DDBJ whole genome shotgun (WGS) entry which is preliminary data.</text>
</comment>
<dbReference type="EMBL" id="PIPP01000001">
    <property type="protein sequence ID" value="RUO38611.1"/>
    <property type="molecule type" value="Genomic_DNA"/>
</dbReference>
<keyword evidence="3" id="KW-1185">Reference proteome</keyword>